<evidence type="ECO:0000256" key="4">
    <source>
        <dbReference type="ARBA" id="ARBA00022764"/>
    </source>
</evidence>
<dbReference type="Pfam" id="PF01323">
    <property type="entry name" value="DSBA"/>
    <property type="match status" value="1"/>
</dbReference>
<keyword evidence="6" id="KW-0676">Redox-active center</keyword>
<dbReference type="PANTHER" id="PTHR35891:SF2">
    <property type="entry name" value="THIOL:DISULFIDE INTERCHANGE PROTEIN DSBA"/>
    <property type="match status" value="1"/>
</dbReference>
<feature type="domain" description="Thioredoxin" evidence="9">
    <location>
        <begin position="7"/>
        <end position="155"/>
    </location>
</feature>
<evidence type="ECO:0000256" key="6">
    <source>
        <dbReference type="ARBA" id="ARBA00023284"/>
    </source>
</evidence>
<dbReference type="InterPro" id="IPR036249">
    <property type="entry name" value="Thioredoxin-like_sf"/>
</dbReference>
<evidence type="ECO:0000256" key="7">
    <source>
        <dbReference type="PIRNR" id="PIRNR001488"/>
    </source>
</evidence>
<reference evidence="10" key="1">
    <citation type="submission" date="2022-04" db="EMBL/GenBank/DDBJ databases">
        <title>Lysobacter sp. CAU 1642 isolated from sea sand.</title>
        <authorList>
            <person name="Kim W."/>
        </authorList>
    </citation>
    <scope>NUCLEOTIDE SEQUENCE</scope>
    <source>
        <strain evidence="10">CAU 1642</strain>
    </source>
</reference>
<dbReference type="InterPro" id="IPR001853">
    <property type="entry name" value="DSBA-like_thioredoxin_dom"/>
</dbReference>
<proteinExistence type="inferred from homology"/>
<gene>
    <name evidence="10" type="ORF">M0G41_06780</name>
</gene>
<dbReference type="PANTHER" id="PTHR35891">
    <property type="entry name" value="THIOL:DISULFIDE INTERCHANGE PROTEIN DSBA"/>
    <property type="match status" value="1"/>
</dbReference>
<dbReference type="InterPro" id="IPR023205">
    <property type="entry name" value="DsbA/DsbL"/>
</dbReference>
<dbReference type="EMBL" id="JALNMH010000004">
    <property type="protein sequence ID" value="MCK7593371.1"/>
    <property type="molecule type" value="Genomic_DNA"/>
</dbReference>
<name>A0ABT0GFQ9_9GAMM</name>
<feature type="chain" id="PRO_5047450134" description="Thiol:disulfide interchange protein" evidence="8">
    <location>
        <begin position="20"/>
        <end position="214"/>
    </location>
</feature>
<dbReference type="SUPFAM" id="SSF52833">
    <property type="entry name" value="Thioredoxin-like"/>
    <property type="match status" value="1"/>
</dbReference>
<accession>A0ABT0GFQ9</accession>
<evidence type="ECO:0000256" key="3">
    <source>
        <dbReference type="ARBA" id="ARBA00022729"/>
    </source>
</evidence>
<evidence type="ECO:0000256" key="8">
    <source>
        <dbReference type="SAM" id="SignalP"/>
    </source>
</evidence>
<protein>
    <recommendedName>
        <fullName evidence="7">Thiol:disulfide interchange protein</fullName>
    </recommendedName>
</protein>
<evidence type="ECO:0000313" key="10">
    <source>
        <dbReference type="EMBL" id="MCK7593371.1"/>
    </source>
</evidence>
<keyword evidence="11" id="KW-1185">Reference proteome</keyword>
<keyword evidence="4 7" id="KW-0574">Periplasm</keyword>
<keyword evidence="3 8" id="KW-0732">Signal</keyword>
<dbReference type="CDD" id="cd03019">
    <property type="entry name" value="DsbA_DsbA"/>
    <property type="match status" value="1"/>
</dbReference>
<comment type="caution">
    <text evidence="10">The sequence shown here is derived from an EMBL/GenBank/DDBJ whole genome shotgun (WGS) entry which is preliminary data.</text>
</comment>
<evidence type="ECO:0000256" key="1">
    <source>
        <dbReference type="ARBA" id="ARBA00004418"/>
    </source>
</evidence>
<evidence type="ECO:0000259" key="9">
    <source>
        <dbReference type="PROSITE" id="PS51352"/>
    </source>
</evidence>
<dbReference type="Gene3D" id="3.40.30.10">
    <property type="entry name" value="Glutaredoxin"/>
    <property type="match status" value="1"/>
</dbReference>
<dbReference type="PROSITE" id="PS51352">
    <property type="entry name" value="THIOREDOXIN_2"/>
    <property type="match status" value="1"/>
</dbReference>
<evidence type="ECO:0000256" key="5">
    <source>
        <dbReference type="ARBA" id="ARBA00023157"/>
    </source>
</evidence>
<feature type="signal peptide" evidence="8">
    <location>
        <begin position="1"/>
        <end position="19"/>
    </location>
</feature>
<organism evidence="10 11">
    <name type="scientific">Pseudomarimonas salicorniae</name>
    <dbReference type="NCBI Taxonomy" id="2933270"/>
    <lineage>
        <taxon>Bacteria</taxon>
        <taxon>Pseudomonadati</taxon>
        <taxon>Pseudomonadota</taxon>
        <taxon>Gammaproteobacteria</taxon>
        <taxon>Lysobacterales</taxon>
        <taxon>Lysobacteraceae</taxon>
        <taxon>Pseudomarimonas</taxon>
    </lineage>
</organism>
<dbReference type="InterPro" id="IPR050824">
    <property type="entry name" value="Thiol_disulfide_DsbA"/>
</dbReference>
<dbReference type="InterPro" id="IPR013766">
    <property type="entry name" value="Thioredoxin_domain"/>
</dbReference>
<dbReference type="RefSeq" id="WP_248206802.1">
    <property type="nucleotide sequence ID" value="NZ_JALNMH010000004.1"/>
</dbReference>
<dbReference type="PIRSF" id="PIRSF001488">
    <property type="entry name" value="Tdi_protein"/>
    <property type="match status" value="1"/>
</dbReference>
<dbReference type="Proteomes" id="UP001431449">
    <property type="component" value="Unassembled WGS sequence"/>
</dbReference>
<evidence type="ECO:0000313" key="11">
    <source>
        <dbReference type="Proteomes" id="UP001431449"/>
    </source>
</evidence>
<comment type="subcellular location">
    <subcellularLocation>
        <location evidence="1 7">Periplasm</location>
    </subcellularLocation>
</comment>
<evidence type="ECO:0000256" key="2">
    <source>
        <dbReference type="ARBA" id="ARBA00005791"/>
    </source>
</evidence>
<sequence length="214" mass="23838">MLTRLFALALFAASPLALAQSPAADGLQEGREYTVLEPAQPTADKSKVEVLEVFGYWCIHCAHLDPVLEKWKKGIPSDVDFRYVPAIWQGGIDEFFARAFYTAETMGVLDTTHSAMFTAAAVDRKLQSTDDILDFYADQGVNREQFEATMNSFTVNAKVNRVKQSLPRYAIEGTPTLIINGKYKVMARQGMTMEDVMSVVDKLIARERAAMKQG</sequence>
<comment type="similarity">
    <text evidence="2">Belongs to the thioredoxin family. DsbA subfamily.</text>
</comment>
<keyword evidence="5 7" id="KW-1015">Disulfide bond</keyword>